<organism evidence="4 5">
    <name type="scientific">Pseudomonas antarctica</name>
    <dbReference type="NCBI Taxonomy" id="219572"/>
    <lineage>
        <taxon>Bacteria</taxon>
        <taxon>Pseudomonadati</taxon>
        <taxon>Pseudomonadota</taxon>
        <taxon>Gammaproteobacteria</taxon>
        <taxon>Pseudomonadales</taxon>
        <taxon>Pseudomonadaceae</taxon>
        <taxon>Pseudomonas</taxon>
    </lineage>
</organism>
<reference evidence="3 6" key="1">
    <citation type="submission" date="2015-01" db="EMBL/GenBank/DDBJ databases">
        <title>Genome Sequence of Pseudomonas antarctica CMS 35.</title>
        <authorList>
            <person name="Voget S."/>
            <person name="Chow J."/>
            <person name="Daniel R."/>
            <person name="Streit W."/>
        </authorList>
    </citation>
    <scope>NUCLEOTIDE SEQUENCE [LARGE SCALE GENOMIC DNA]</scope>
    <source>
        <strain evidence="3 6">CMS 35</strain>
    </source>
</reference>
<feature type="domain" description="Type IV / VI secretion system DotU" evidence="2">
    <location>
        <begin position="25"/>
        <end position="206"/>
    </location>
</feature>
<dbReference type="Gene3D" id="1.25.40.590">
    <property type="entry name" value="Type IV / VI secretion system, DotU"/>
    <property type="match status" value="1"/>
</dbReference>
<dbReference type="Proteomes" id="UP000182470">
    <property type="component" value="Chromosome I"/>
</dbReference>
<feature type="transmembrane region" description="Helical" evidence="1">
    <location>
        <begin position="186"/>
        <end position="207"/>
    </location>
</feature>
<dbReference type="PANTHER" id="PTHR38033:SF1">
    <property type="entry name" value="DOTU FAMILY TYPE IV_VI SECRETION SYSTEM PROTEIN"/>
    <property type="match status" value="1"/>
</dbReference>
<evidence type="ECO:0000313" key="5">
    <source>
        <dbReference type="Proteomes" id="UP000182470"/>
    </source>
</evidence>
<dbReference type="PANTHER" id="PTHR38033">
    <property type="entry name" value="MEMBRANE PROTEIN-RELATED"/>
    <property type="match status" value="1"/>
</dbReference>
<keyword evidence="1" id="KW-1133">Transmembrane helix</keyword>
<sequence length="222" mass="24575">MNESRLADCWVGIFETTHGVIADPAASAATAKATLTHQLDLAVDRARELGYLETWVRESLFSVVAWVDETAMTTLWCGAVDWRRSPLQRHYFSTTRAGVEFFQRLQALPEDAGPVREVFGLALLAGFAGHYATRPDDELADFRRKCLQRIARDGQMRTLDASSRLFAPPSFGATAARTQTRRRVPMLMLVALIVIPLLGLAALYIGLDRPLATAAAMLMETH</sequence>
<evidence type="ECO:0000313" key="6">
    <source>
        <dbReference type="Proteomes" id="UP000748067"/>
    </source>
</evidence>
<dbReference type="EMBL" id="JXDI01000002">
    <property type="protein sequence ID" value="KAF2407377.1"/>
    <property type="molecule type" value="Genomic_DNA"/>
</dbReference>
<reference evidence="4 5" key="2">
    <citation type="submission" date="2016-10" db="EMBL/GenBank/DDBJ databases">
        <authorList>
            <person name="de Groot N.N."/>
        </authorList>
    </citation>
    <scope>NUCLEOTIDE SEQUENCE [LARGE SCALE GENOMIC DNA]</scope>
    <source>
        <strain evidence="4 5">BS2772</strain>
    </source>
</reference>
<protein>
    <submittedName>
        <fullName evidence="4">Type VI secretion system protein ImpK</fullName>
    </submittedName>
</protein>
<evidence type="ECO:0000256" key="1">
    <source>
        <dbReference type="SAM" id="Phobius"/>
    </source>
</evidence>
<dbReference type="RefSeq" id="WP_083358421.1">
    <property type="nucleotide sequence ID" value="NZ_JXDI01000002.1"/>
</dbReference>
<accession>A0A1H0ALL9</accession>
<keyword evidence="1" id="KW-0812">Transmembrane</keyword>
<dbReference type="AlphaFoldDB" id="A0A1H0ALL9"/>
<name>A0A1H0ALL9_9PSED</name>
<dbReference type="OrthoDB" id="345640at2"/>
<keyword evidence="1" id="KW-0472">Membrane</keyword>
<evidence type="ECO:0000259" key="2">
    <source>
        <dbReference type="Pfam" id="PF09850"/>
    </source>
</evidence>
<evidence type="ECO:0000313" key="4">
    <source>
        <dbReference type="EMBL" id="SDN34251.1"/>
    </source>
</evidence>
<dbReference type="Pfam" id="PF09850">
    <property type="entry name" value="DotU"/>
    <property type="match status" value="1"/>
</dbReference>
<dbReference type="EMBL" id="LT629704">
    <property type="protein sequence ID" value="SDN34251.1"/>
    <property type="molecule type" value="Genomic_DNA"/>
</dbReference>
<dbReference type="Proteomes" id="UP000748067">
    <property type="component" value="Unassembled WGS sequence"/>
</dbReference>
<keyword evidence="6" id="KW-1185">Reference proteome</keyword>
<evidence type="ECO:0000313" key="3">
    <source>
        <dbReference type="EMBL" id="KAF2407377.1"/>
    </source>
</evidence>
<dbReference type="NCBIfam" id="TIGR03349">
    <property type="entry name" value="IV_VI_DotU"/>
    <property type="match status" value="1"/>
</dbReference>
<gene>
    <name evidence="3" type="ORF">PSAN_43060</name>
    <name evidence="4" type="ORF">SAMN04490179_3758</name>
</gene>
<proteinExistence type="predicted"/>
<dbReference type="InterPro" id="IPR017732">
    <property type="entry name" value="T4/T6SS_DotU"/>
</dbReference>
<dbReference type="InterPro" id="IPR038522">
    <property type="entry name" value="T4/T6SS_DotU_sf"/>
</dbReference>